<proteinExistence type="predicted"/>
<evidence type="ECO:0000256" key="1">
    <source>
        <dbReference type="SAM" id="MobiDB-lite"/>
    </source>
</evidence>
<protein>
    <submittedName>
        <fullName evidence="2">Uncharacterized protein</fullName>
    </submittedName>
</protein>
<comment type="caution">
    <text evidence="2">The sequence shown here is derived from an EMBL/GenBank/DDBJ whole genome shotgun (WGS) entry which is preliminary data.</text>
</comment>
<dbReference type="RefSeq" id="WP_345213845.1">
    <property type="nucleotide sequence ID" value="NZ_BAABFT010000021.1"/>
</dbReference>
<evidence type="ECO:0000313" key="3">
    <source>
        <dbReference type="Proteomes" id="UP001500582"/>
    </source>
</evidence>
<feature type="region of interest" description="Disordered" evidence="1">
    <location>
        <begin position="1"/>
        <end position="24"/>
    </location>
</feature>
<accession>A0ABP8HFP2</accession>
<evidence type="ECO:0000313" key="2">
    <source>
        <dbReference type="EMBL" id="GAA4338738.1"/>
    </source>
</evidence>
<name>A0ABP8HFP2_9SPHI</name>
<gene>
    <name evidence="2" type="ORF">GCM10023149_48930</name>
</gene>
<feature type="compositionally biased region" description="Polar residues" evidence="1">
    <location>
        <begin position="1"/>
        <end position="10"/>
    </location>
</feature>
<organism evidence="2 3">
    <name type="scientific">Mucilaginibacter gynuensis</name>
    <dbReference type="NCBI Taxonomy" id="1302236"/>
    <lineage>
        <taxon>Bacteria</taxon>
        <taxon>Pseudomonadati</taxon>
        <taxon>Bacteroidota</taxon>
        <taxon>Sphingobacteriia</taxon>
        <taxon>Sphingobacteriales</taxon>
        <taxon>Sphingobacteriaceae</taxon>
        <taxon>Mucilaginibacter</taxon>
    </lineage>
</organism>
<reference evidence="3" key="1">
    <citation type="journal article" date="2019" name="Int. J. Syst. Evol. Microbiol.">
        <title>The Global Catalogue of Microorganisms (GCM) 10K type strain sequencing project: providing services to taxonomists for standard genome sequencing and annotation.</title>
        <authorList>
            <consortium name="The Broad Institute Genomics Platform"/>
            <consortium name="The Broad Institute Genome Sequencing Center for Infectious Disease"/>
            <person name="Wu L."/>
            <person name="Ma J."/>
        </authorList>
    </citation>
    <scope>NUCLEOTIDE SEQUENCE [LARGE SCALE GENOMIC DNA]</scope>
    <source>
        <strain evidence="3">JCM 17705</strain>
    </source>
</reference>
<keyword evidence="3" id="KW-1185">Reference proteome</keyword>
<dbReference type="Proteomes" id="UP001500582">
    <property type="component" value="Unassembled WGS sequence"/>
</dbReference>
<sequence>MHIVHSNINPQKPEPVKVEKPKPLTRQQQFAREMAYAGFKRACKKYAKEIAEVQEYFPGWMPQFE</sequence>
<dbReference type="EMBL" id="BAABFT010000021">
    <property type="protein sequence ID" value="GAA4338738.1"/>
    <property type="molecule type" value="Genomic_DNA"/>
</dbReference>